<dbReference type="InterPro" id="IPR006311">
    <property type="entry name" value="TAT_signal"/>
</dbReference>
<gene>
    <name evidence="7" type="ORF">JCM17207_15700</name>
</gene>
<reference evidence="7" key="1">
    <citation type="journal article" date="2022" name="Int. J. Syst. Evol. Microbiol.">
        <title>Genome-based, phenotypic and chemotaxonomic classification of Faecalibacterium strains: proposal of three novel species Faecalibacterium duncaniae sp. nov., Faecalibacterium hattorii sp. nov. and Faecalibacterium gallinarum sp. nov. .</title>
        <authorList>
            <person name="Sakamoto M."/>
            <person name="Sakurai N."/>
            <person name="Tanno H."/>
            <person name="Iino T."/>
            <person name="Ohkuma M."/>
            <person name="Endo A."/>
        </authorList>
    </citation>
    <scope>NUCLEOTIDE SEQUENCE</scope>
    <source>
        <strain evidence="7">JCM 17207</strain>
    </source>
</reference>
<organism evidence="7 8">
    <name type="scientific">Faecalibacterium gallinarum</name>
    <dbReference type="NCBI Taxonomy" id="2903556"/>
    <lineage>
        <taxon>Bacteria</taxon>
        <taxon>Bacillati</taxon>
        <taxon>Bacillota</taxon>
        <taxon>Clostridia</taxon>
        <taxon>Eubacteriales</taxon>
        <taxon>Oscillospiraceae</taxon>
        <taxon>Faecalibacterium</taxon>
    </lineage>
</organism>
<dbReference type="SUPFAM" id="SSF53850">
    <property type="entry name" value="Periplasmic binding protein-like II"/>
    <property type="match status" value="1"/>
</dbReference>
<keyword evidence="4 5" id="KW-0732">Signal</keyword>
<evidence type="ECO:0000259" key="6">
    <source>
        <dbReference type="Pfam" id="PF00496"/>
    </source>
</evidence>
<dbReference type="InterPro" id="IPR000914">
    <property type="entry name" value="SBP_5_dom"/>
</dbReference>
<dbReference type="Gene3D" id="3.40.190.10">
    <property type="entry name" value="Periplasmic binding protein-like II"/>
    <property type="match status" value="1"/>
</dbReference>
<dbReference type="GO" id="GO:1904680">
    <property type="term" value="F:peptide transmembrane transporter activity"/>
    <property type="evidence" value="ECO:0007669"/>
    <property type="project" value="TreeGrafter"/>
</dbReference>
<feature type="domain" description="Solute-binding protein family 5" evidence="6">
    <location>
        <begin position="92"/>
        <end position="412"/>
    </location>
</feature>
<evidence type="ECO:0000313" key="7">
    <source>
        <dbReference type="EMBL" id="GJN64945.1"/>
    </source>
</evidence>
<evidence type="ECO:0000256" key="5">
    <source>
        <dbReference type="SAM" id="SignalP"/>
    </source>
</evidence>
<evidence type="ECO:0000256" key="1">
    <source>
        <dbReference type="ARBA" id="ARBA00004196"/>
    </source>
</evidence>
<dbReference type="PROSITE" id="PS51318">
    <property type="entry name" value="TAT"/>
    <property type="match status" value="1"/>
</dbReference>
<feature type="chain" id="PRO_5041463115" evidence="5">
    <location>
        <begin position="27"/>
        <end position="503"/>
    </location>
</feature>
<dbReference type="GO" id="GO:0030313">
    <property type="term" value="C:cell envelope"/>
    <property type="evidence" value="ECO:0007669"/>
    <property type="project" value="UniProtKB-SubCell"/>
</dbReference>
<sequence length="503" mass="53753">MVSKHTLLRAAAAALSLALLAGCARPAVIAPASSETADSQAAAQPAPQVLAIAANAGQFNPYLTPNSLTVQCADLLFEKLVRLSPAMDLEFRLAQSIESSGLTVTILLQSGCTFADGTPLTGEDVAASLTAAKNSALYGARLTNMTEIAAEGNRVTITLAEPDSLFAYLLDLPILKAGEVASPQPTASGRYTYDGADALVPNPRAPFPVEGGPERVQLTDVANYDEIVSGLALGTVNFYQAEASTSSTVASNENYFRTNILMFLGVNARADNPLCSTAGGRALLSQILSRRELADQYISATPATGALNSLYDCIQGSQPIGTEADLSQLETVMAQLGYAWNDQTGRYETPEGEPAAVEVLVYTGSADKVYAATQLQKEWSELGIQVTLTTAEDFNVYLEQIQRQQFELYIGELKLYNNMDLMPFWTGNARYGLAPSQTLLDAYALFRADASQAGAFEEVFAAEMPYIPLLWRSSVTVANRSVSGVVSSVSDLFYSLEQFTVKN</sequence>
<comment type="subcellular location">
    <subcellularLocation>
        <location evidence="1">Cell envelope</location>
    </subcellularLocation>
</comment>
<dbReference type="Proteomes" id="UP001055185">
    <property type="component" value="Unassembled WGS sequence"/>
</dbReference>
<proteinExistence type="inferred from homology"/>
<dbReference type="InterPro" id="IPR039424">
    <property type="entry name" value="SBP_5"/>
</dbReference>
<dbReference type="PANTHER" id="PTHR30290:SF10">
    <property type="entry name" value="PERIPLASMIC OLIGOPEPTIDE-BINDING PROTEIN-RELATED"/>
    <property type="match status" value="1"/>
</dbReference>
<evidence type="ECO:0000313" key="8">
    <source>
        <dbReference type="Proteomes" id="UP001055185"/>
    </source>
</evidence>
<dbReference type="RefSeq" id="WP_238317139.1">
    <property type="nucleotide sequence ID" value="NZ_BQKV01000053.1"/>
</dbReference>
<keyword evidence="3" id="KW-0813">Transport</keyword>
<name>A0AA37IZA3_9FIRM</name>
<dbReference type="GO" id="GO:0015833">
    <property type="term" value="P:peptide transport"/>
    <property type="evidence" value="ECO:0007669"/>
    <property type="project" value="TreeGrafter"/>
</dbReference>
<evidence type="ECO:0000256" key="4">
    <source>
        <dbReference type="ARBA" id="ARBA00022729"/>
    </source>
</evidence>
<dbReference type="PROSITE" id="PS51257">
    <property type="entry name" value="PROKAR_LIPOPROTEIN"/>
    <property type="match status" value="1"/>
</dbReference>
<protein>
    <submittedName>
        <fullName evidence="7">Peptide ABC transporter substrate-binding protein</fullName>
    </submittedName>
</protein>
<dbReference type="PANTHER" id="PTHR30290">
    <property type="entry name" value="PERIPLASMIC BINDING COMPONENT OF ABC TRANSPORTER"/>
    <property type="match status" value="1"/>
</dbReference>
<evidence type="ECO:0000256" key="2">
    <source>
        <dbReference type="ARBA" id="ARBA00005695"/>
    </source>
</evidence>
<accession>A0AA37IZA3</accession>
<comment type="caution">
    <text evidence="7">The sequence shown here is derived from an EMBL/GenBank/DDBJ whole genome shotgun (WGS) entry which is preliminary data.</text>
</comment>
<feature type="signal peptide" evidence="5">
    <location>
        <begin position="1"/>
        <end position="26"/>
    </location>
</feature>
<dbReference type="EMBL" id="BQKV01000053">
    <property type="protein sequence ID" value="GJN64945.1"/>
    <property type="molecule type" value="Genomic_DNA"/>
</dbReference>
<dbReference type="Gene3D" id="3.10.105.10">
    <property type="entry name" value="Dipeptide-binding Protein, Domain 3"/>
    <property type="match status" value="1"/>
</dbReference>
<evidence type="ECO:0000256" key="3">
    <source>
        <dbReference type="ARBA" id="ARBA00022448"/>
    </source>
</evidence>
<comment type="similarity">
    <text evidence="2">Belongs to the bacterial solute-binding protein 5 family.</text>
</comment>
<dbReference type="Pfam" id="PF00496">
    <property type="entry name" value="SBP_bac_5"/>
    <property type="match status" value="1"/>
</dbReference>
<dbReference type="AlphaFoldDB" id="A0AA37IZA3"/>
<keyword evidence="8" id="KW-1185">Reference proteome</keyword>